<protein>
    <submittedName>
        <fullName evidence="3">GIY-YIG nuclease family protein</fullName>
    </submittedName>
</protein>
<proteinExistence type="inferred from homology"/>
<dbReference type="PROSITE" id="PS50164">
    <property type="entry name" value="GIY_YIG"/>
    <property type="match status" value="1"/>
</dbReference>
<evidence type="ECO:0000259" key="2">
    <source>
        <dbReference type="PROSITE" id="PS50164"/>
    </source>
</evidence>
<gene>
    <name evidence="3" type="ORF">H9889_08075</name>
</gene>
<dbReference type="AlphaFoldDB" id="A0A9D1TUI4"/>
<comment type="caution">
    <text evidence="3">The sequence shown here is derived from an EMBL/GenBank/DDBJ whole genome shotgun (WGS) entry which is preliminary data.</text>
</comment>
<organism evidence="3 4">
    <name type="scientific">Candidatus Ignatzschineria merdigallinarum</name>
    <dbReference type="NCBI Taxonomy" id="2838621"/>
    <lineage>
        <taxon>Bacteria</taxon>
        <taxon>Pseudomonadati</taxon>
        <taxon>Pseudomonadota</taxon>
        <taxon>Gammaproteobacteria</taxon>
        <taxon>Cardiobacteriales</taxon>
        <taxon>Ignatzschineriaceae</taxon>
        <taxon>Ignatzschineria</taxon>
    </lineage>
</organism>
<dbReference type="EMBL" id="DXHP01000177">
    <property type="protein sequence ID" value="HIW07261.1"/>
    <property type="molecule type" value="Genomic_DNA"/>
</dbReference>
<evidence type="ECO:0000313" key="3">
    <source>
        <dbReference type="EMBL" id="HIW07261.1"/>
    </source>
</evidence>
<dbReference type="CDD" id="cd10456">
    <property type="entry name" value="GIY-YIG_UPF0213"/>
    <property type="match status" value="1"/>
</dbReference>
<evidence type="ECO:0000256" key="1">
    <source>
        <dbReference type="ARBA" id="ARBA00007435"/>
    </source>
</evidence>
<dbReference type="InterPro" id="IPR035901">
    <property type="entry name" value="GIY-YIG_endonuc_sf"/>
</dbReference>
<accession>A0A9D1TUI4</accession>
<name>A0A9D1TUI4_9GAMM</name>
<dbReference type="InterPro" id="IPR050190">
    <property type="entry name" value="UPF0213_domain"/>
</dbReference>
<dbReference type="SMART" id="SM00465">
    <property type="entry name" value="GIYc"/>
    <property type="match status" value="1"/>
</dbReference>
<dbReference type="SUPFAM" id="SSF82771">
    <property type="entry name" value="GIY-YIG endonuclease"/>
    <property type="match status" value="1"/>
</dbReference>
<reference evidence="3" key="1">
    <citation type="journal article" date="2021" name="PeerJ">
        <title>Extensive microbial diversity within the chicken gut microbiome revealed by metagenomics and culture.</title>
        <authorList>
            <person name="Gilroy R."/>
            <person name="Ravi A."/>
            <person name="Getino M."/>
            <person name="Pursley I."/>
            <person name="Horton D.L."/>
            <person name="Alikhan N.F."/>
            <person name="Baker D."/>
            <person name="Gharbi K."/>
            <person name="Hall N."/>
            <person name="Watson M."/>
            <person name="Adriaenssens E.M."/>
            <person name="Foster-Nyarko E."/>
            <person name="Jarju S."/>
            <person name="Secka A."/>
            <person name="Antonio M."/>
            <person name="Oren A."/>
            <person name="Chaudhuri R.R."/>
            <person name="La Ragione R."/>
            <person name="Hildebrand F."/>
            <person name="Pallen M.J."/>
        </authorList>
    </citation>
    <scope>NUCLEOTIDE SEQUENCE</scope>
    <source>
        <strain evidence="3">CHK160-9182</strain>
    </source>
</reference>
<dbReference type="Pfam" id="PF01541">
    <property type="entry name" value="GIY-YIG"/>
    <property type="match status" value="1"/>
</dbReference>
<comment type="similarity">
    <text evidence="1">Belongs to the UPF0213 family.</text>
</comment>
<dbReference type="PANTHER" id="PTHR34477:SF1">
    <property type="entry name" value="UPF0213 PROTEIN YHBQ"/>
    <property type="match status" value="1"/>
</dbReference>
<evidence type="ECO:0000313" key="4">
    <source>
        <dbReference type="Proteomes" id="UP000823934"/>
    </source>
</evidence>
<reference evidence="3" key="2">
    <citation type="submission" date="2021-04" db="EMBL/GenBank/DDBJ databases">
        <authorList>
            <person name="Gilroy R."/>
        </authorList>
    </citation>
    <scope>NUCLEOTIDE SEQUENCE</scope>
    <source>
        <strain evidence="3">CHK160-9182</strain>
    </source>
</reference>
<dbReference type="Gene3D" id="3.40.1440.10">
    <property type="entry name" value="GIY-YIG endonuclease"/>
    <property type="match status" value="1"/>
</dbReference>
<dbReference type="PANTHER" id="PTHR34477">
    <property type="entry name" value="UPF0213 PROTEIN YHBQ"/>
    <property type="match status" value="1"/>
</dbReference>
<sequence>MSDHSSEQHYFYVLHCRDNTFYAGYTTDLSRRLIEHNDGVGAKYTRLDKRRPAIMIHSEQFTTRSDAMKQEYAFKQLTRKQKETYLAEYSAHQSSND</sequence>
<dbReference type="Proteomes" id="UP000823934">
    <property type="component" value="Unassembled WGS sequence"/>
</dbReference>
<feature type="domain" description="GIY-YIG" evidence="2">
    <location>
        <begin position="7"/>
        <end position="84"/>
    </location>
</feature>
<dbReference type="InterPro" id="IPR000305">
    <property type="entry name" value="GIY-YIG_endonuc"/>
</dbReference>